<dbReference type="RefSeq" id="WP_194021371.1">
    <property type="nucleotide sequence ID" value="NZ_JADEVV010000095.1"/>
</dbReference>
<reference evidence="1 2" key="1">
    <citation type="submission" date="2020-10" db="EMBL/GenBank/DDBJ databases">
        <authorList>
            <person name="Castelo-Branco R."/>
            <person name="Eusebio N."/>
            <person name="Adriana R."/>
            <person name="Vieira A."/>
            <person name="Brugerolle De Fraissinette N."/>
            <person name="Rezende De Castro R."/>
            <person name="Schneider M.P."/>
            <person name="Vasconcelos V."/>
            <person name="Leao P.N."/>
        </authorList>
    </citation>
    <scope>NUCLEOTIDE SEQUENCE [LARGE SCALE GENOMIC DNA]</scope>
    <source>
        <strain evidence="1 2">LEGE 00031</strain>
    </source>
</reference>
<organism evidence="1 2">
    <name type="scientific">Synechocystis salina LEGE 00031</name>
    <dbReference type="NCBI Taxonomy" id="1828736"/>
    <lineage>
        <taxon>Bacteria</taxon>
        <taxon>Bacillati</taxon>
        <taxon>Cyanobacteriota</taxon>
        <taxon>Cyanophyceae</taxon>
        <taxon>Synechococcales</taxon>
        <taxon>Merismopediaceae</taxon>
        <taxon>Synechocystis</taxon>
    </lineage>
</organism>
<dbReference type="EMBL" id="JADEVV010000095">
    <property type="protein sequence ID" value="MBE9255777.1"/>
    <property type="molecule type" value="Genomic_DNA"/>
</dbReference>
<gene>
    <name evidence="1" type="ORF">IQ217_18495</name>
</gene>
<evidence type="ECO:0000313" key="1">
    <source>
        <dbReference type="EMBL" id="MBE9255777.1"/>
    </source>
</evidence>
<dbReference type="Proteomes" id="UP000658720">
    <property type="component" value="Unassembled WGS sequence"/>
</dbReference>
<comment type="caution">
    <text evidence="1">The sequence shown here is derived from an EMBL/GenBank/DDBJ whole genome shotgun (WGS) entry which is preliminary data.</text>
</comment>
<keyword evidence="2" id="KW-1185">Reference proteome</keyword>
<name>A0ABR9VWP0_9SYNC</name>
<protein>
    <submittedName>
        <fullName evidence="1">Uncharacterized protein</fullName>
    </submittedName>
</protein>
<evidence type="ECO:0000313" key="2">
    <source>
        <dbReference type="Proteomes" id="UP000658720"/>
    </source>
</evidence>
<accession>A0ABR9VWP0</accession>
<proteinExistence type="predicted"/>
<sequence>MAALKSRPESRSELCFPFRYKNVAIGTINFESGIVGAFDSDIDFLILLKNFFEETYASYFSLSDTIWMQQLSQYADPLHELSNYLATPIFNERQKEILRSLFFNRVLDDEQSKNTNMNELMQWFHRWVRSHFDQETDDIVDKIESILEFNGTPNSTMSRAVFDTIRSIIRNLVVNIVSYSYVDLDKIIVSMTARYRTTNDNDNDNIRIRLKSFGIFDDEELDSMCVSPIQREYDLARPEHQGMYLIGLLTRSVGGYVNVCSTQSGSETVIEFVVPK</sequence>